<keyword evidence="1" id="KW-0812">Transmembrane</keyword>
<dbReference type="SUPFAM" id="SSF54106">
    <property type="entry name" value="LysM domain"/>
    <property type="match status" value="1"/>
</dbReference>
<feature type="transmembrane region" description="Helical" evidence="1">
    <location>
        <begin position="15"/>
        <end position="38"/>
    </location>
</feature>
<evidence type="ECO:0000259" key="2">
    <source>
        <dbReference type="PROSITE" id="PS51782"/>
    </source>
</evidence>
<gene>
    <name evidence="3" type="ORF">A3A93_05170</name>
</gene>
<dbReference type="PROSITE" id="PS51782">
    <property type="entry name" value="LYSM"/>
    <property type="match status" value="1"/>
</dbReference>
<dbReference type="Pfam" id="PF01476">
    <property type="entry name" value="LysM"/>
    <property type="match status" value="2"/>
</dbReference>
<dbReference type="InterPro" id="IPR036779">
    <property type="entry name" value="LysM_dom_sf"/>
</dbReference>
<evidence type="ECO:0000313" key="3">
    <source>
        <dbReference type="EMBL" id="OGK45780.1"/>
    </source>
</evidence>
<name>A0A1F7IQY7_9BACT</name>
<proteinExistence type="predicted"/>
<keyword evidence="1" id="KW-0472">Membrane</keyword>
<accession>A0A1F7IQY7</accession>
<comment type="caution">
    <text evidence="3">The sequence shown here is derived from an EMBL/GenBank/DDBJ whole genome shotgun (WGS) entry which is preliminary data.</text>
</comment>
<dbReference type="STRING" id="1802061.A3A93_05170"/>
<dbReference type="AlphaFoldDB" id="A0A1F7IQY7"/>
<sequence length="184" mass="21285">MNEKKRNARHLIHPFHFTFLTFLPVFIIIFGALFLFALNKANEDQKYFGRLLRGLQDPNVRQTVINYRVSEFDTLETIAKKFDISVDTIIWSNEIQEEEPIVESIITIPPVTGVVHIVEPGETVETIAKFYKVNPQNIYNYPFNVFSVDPAFPITVGQILIVPDGRKDSKTDNIEEYKNNINRL</sequence>
<dbReference type="EMBL" id="MGAL01000050">
    <property type="protein sequence ID" value="OGK45780.1"/>
    <property type="molecule type" value="Genomic_DNA"/>
</dbReference>
<feature type="domain" description="LysM" evidence="2">
    <location>
        <begin position="114"/>
        <end position="162"/>
    </location>
</feature>
<dbReference type="InterPro" id="IPR018392">
    <property type="entry name" value="LysM"/>
</dbReference>
<reference evidence="3 4" key="1">
    <citation type="journal article" date="2016" name="Nat. Commun.">
        <title>Thousands of microbial genomes shed light on interconnected biogeochemical processes in an aquifer system.</title>
        <authorList>
            <person name="Anantharaman K."/>
            <person name="Brown C.T."/>
            <person name="Hug L.A."/>
            <person name="Sharon I."/>
            <person name="Castelle C.J."/>
            <person name="Probst A.J."/>
            <person name="Thomas B.C."/>
            <person name="Singh A."/>
            <person name="Wilkins M.J."/>
            <person name="Karaoz U."/>
            <person name="Brodie E.L."/>
            <person name="Williams K.H."/>
            <person name="Hubbard S.S."/>
            <person name="Banfield J.F."/>
        </authorList>
    </citation>
    <scope>NUCLEOTIDE SEQUENCE [LARGE SCALE GENOMIC DNA]</scope>
</reference>
<evidence type="ECO:0000313" key="4">
    <source>
        <dbReference type="Proteomes" id="UP000177141"/>
    </source>
</evidence>
<dbReference type="SMART" id="SM00257">
    <property type="entry name" value="LysM"/>
    <property type="match status" value="2"/>
</dbReference>
<dbReference type="Gene3D" id="3.10.350.10">
    <property type="entry name" value="LysM domain"/>
    <property type="match status" value="2"/>
</dbReference>
<organism evidence="3 4">
    <name type="scientific">Candidatus Roizmanbacteria bacterium RIFCSPLOWO2_01_FULL_38_12</name>
    <dbReference type="NCBI Taxonomy" id="1802061"/>
    <lineage>
        <taxon>Bacteria</taxon>
        <taxon>Candidatus Roizmaniibacteriota</taxon>
    </lineage>
</organism>
<keyword evidence="1" id="KW-1133">Transmembrane helix</keyword>
<dbReference type="CDD" id="cd00118">
    <property type="entry name" value="LysM"/>
    <property type="match status" value="2"/>
</dbReference>
<protein>
    <recommendedName>
        <fullName evidence="2">LysM domain-containing protein</fullName>
    </recommendedName>
</protein>
<evidence type="ECO:0000256" key="1">
    <source>
        <dbReference type="SAM" id="Phobius"/>
    </source>
</evidence>
<dbReference type="Proteomes" id="UP000177141">
    <property type="component" value="Unassembled WGS sequence"/>
</dbReference>